<dbReference type="EMBL" id="CP001855">
    <property type="protein sequence ID" value="ADR29604.1"/>
    <property type="molecule type" value="Genomic_DNA"/>
</dbReference>
<protein>
    <submittedName>
        <fullName evidence="1">Uncharacterized protein</fullName>
    </submittedName>
</protein>
<gene>
    <name evidence="1" type="ordered locus">NRG857_20980</name>
</gene>
<dbReference type="RefSeq" id="WP_000701593.1">
    <property type="nucleotide sequence ID" value="NC_017634.1"/>
</dbReference>
<dbReference type="Pfam" id="PF24806">
    <property type="entry name" value="DUF7706"/>
    <property type="match status" value="1"/>
</dbReference>
<dbReference type="PATRIC" id="fig|685038.3.peg.4283"/>
<organism evidence="1 2">
    <name type="scientific">Escherichia coli O83:H1 (strain NRG 857C / AIEC)</name>
    <dbReference type="NCBI Taxonomy" id="685038"/>
    <lineage>
        <taxon>Bacteria</taxon>
        <taxon>Pseudomonadati</taxon>
        <taxon>Pseudomonadota</taxon>
        <taxon>Gammaproteobacteria</taxon>
        <taxon>Enterobacterales</taxon>
        <taxon>Enterobacteriaceae</taxon>
        <taxon>Escherichia</taxon>
    </lineage>
</organism>
<sequence length="64" mass="7458">MKIQLELTDDEALALSHLTQSLTWNTMRDFVMTNSECDEMLDAVRKLERTLTEHGFRHQYGCLA</sequence>
<dbReference type="InterPro" id="IPR056123">
    <property type="entry name" value="DUF7706"/>
</dbReference>
<dbReference type="HOGENOM" id="CLU_2860571_0_0_6"/>
<proteinExistence type="predicted"/>
<dbReference type="Proteomes" id="UP000008614">
    <property type="component" value="Chromosome"/>
</dbReference>
<evidence type="ECO:0000313" key="1">
    <source>
        <dbReference type="EMBL" id="ADR29604.1"/>
    </source>
</evidence>
<accession>A0A0H3ET96</accession>
<evidence type="ECO:0000313" key="2">
    <source>
        <dbReference type="Proteomes" id="UP000008614"/>
    </source>
</evidence>
<keyword evidence="2" id="KW-1185">Reference proteome</keyword>
<dbReference type="KEGG" id="eln:NRG857_20980"/>
<reference evidence="1 2" key="1">
    <citation type="journal article" date="2010" name="BMC Genomics">
        <title>Genome sequence of adherent-invasive Escherichia coli and comparative genomic analysis with other E. coli pathotypes.</title>
        <authorList>
            <person name="Nash J.H."/>
            <person name="Villegas A."/>
            <person name="Kropinski A.M."/>
            <person name="Aguilar-Valenzuela R."/>
            <person name="Konczy P."/>
            <person name="Mascarenhas M."/>
            <person name="Ziebell K."/>
            <person name="Torres A.G."/>
            <person name="Karmali M.A."/>
            <person name="Coombes B.K."/>
        </authorList>
    </citation>
    <scope>NUCLEOTIDE SEQUENCE [LARGE SCALE GENOMIC DNA]</scope>
    <source>
        <strain evidence="2">NRG 857C / AIEC</strain>
    </source>
</reference>
<name>A0A0H3ET96_ECO8N</name>
<dbReference type="AlphaFoldDB" id="A0A0H3ET96"/>